<organism evidence="1">
    <name type="scientific">Niallia circulans</name>
    <name type="common">Bacillus circulans</name>
    <dbReference type="NCBI Taxonomy" id="1397"/>
    <lineage>
        <taxon>Bacteria</taxon>
        <taxon>Bacillati</taxon>
        <taxon>Bacillota</taxon>
        <taxon>Bacilli</taxon>
        <taxon>Bacillales</taxon>
        <taxon>Bacillaceae</taxon>
        <taxon>Niallia</taxon>
    </lineage>
</organism>
<protein>
    <submittedName>
        <fullName evidence="1">Uncharacterized protein</fullName>
    </submittedName>
</protein>
<accession>A0A941GKB3</accession>
<dbReference type="AlphaFoldDB" id="A0A941GKB3"/>
<dbReference type="EMBL" id="JAGTPX010000024">
    <property type="protein sequence ID" value="MBR8671657.1"/>
    <property type="molecule type" value="Genomic_DNA"/>
</dbReference>
<comment type="caution">
    <text evidence="1">The sequence shown here is derived from an EMBL/GenBank/DDBJ whole genome shotgun (WGS) entry which is preliminary data.</text>
</comment>
<dbReference type="RefSeq" id="WP_212120893.1">
    <property type="nucleotide sequence ID" value="NZ_JAGTPX020000010.1"/>
</dbReference>
<gene>
    <name evidence="1" type="ORF">KD144_19150</name>
</gene>
<sequence length="80" mass="9625">MKKNIDINRLRSYLELLVALSDKDIIIDNDEEENKELEELYGKRAELPKEQWIKAVTTKEAIFERMLKNKKEIGWKFKNE</sequence>
<name>A0A941GKB3_NIACI</name>
<reference evidence="1" key="1">
    <citation type="submission" date="2021-04" db="EMBL/GenBank/DDBJ databases">
        <title>Genomic analysis of electroactive and textile dye degrading Bacillus circulans strain: DC10 isolated from constructed wetland-microbial fuel cells treating textile dye wastewaters.</title>
        <authorList>
            <person name="Patel D.U."/>
            <person name="Desai C.R."/>
        </authorList>
    </citation>
    <scope>NUCLEOTIDE SEQUENCE</scope>
    <source>
        <strain evidence="1">DC10</strain>
    </source>
</reference>
<proteinExistence type="predicted"/>
<evidence type="ECO:0000313" key="1">
    <source>
        <dbReference type="EMBL" id="MBR8671657.1"/>
    </source>
</evidence>